<evidence type="ECO:0000313" key="1">
    <source>
        <dbReference type="EMBL" id="MPN49904.1"/>
    </source>
</evidence>
<name>A0A645INI8_9ZZZZ</name>
<dbReference type="AlphaFoldDB" id="A0A645INI8"/>
<reference evidence="1" key="1">
    <citation type="submission" date="2019-08" db="EMBL/GenBank/DDBJ databases">
        <authorList>
            <person name="Kucharzyk K."/>
            <person name="Murdoch R.W."/>
            <person name="Higgins S."/>
            <person name="Loffler F."/>
        </authorList>
    </citation>
    <scope>NUCLEOTIDE SEQUENCE</scope>
</reference>
<proteinExistence type="predicted"/>
<accession>A0A645INI8</accession>
<sequence>MLLEVLAQGLKELRVNHHIIVQQTDQITGTMVEPKIVSAGKPEILFAFNQLHP</sequence>
<dbReference type="EMBL" id="VSSQ01113579">
    <property type="protein sequence ID" value="MPN49904.1"/>
    <property type="molecule type" value="Genomic_DNA"/>
</dbReference>
<gene>
    <name evidence="1" type="ORF">SDC9_197528</name>
</gene>
<comment type="caution">
    <text evidence="1">The sequence shown here is derived from an EMBL/GenBank/DDBJ whole genome shotgun (WGS) entry which is preliminary data.</text>
</comment>
<organism evidence="1">
    <name type="scientific">bioreactor metagenome</name>
    <dbReference type="NCBI Taxonomy" id="1076179"/>
    <lineage>
        <taxon>unclassified sequences</taxon>
        <taxon>metagenomes</taxon>
        <taxon>ecological metagenomes</taxon>
    </lineage>
</organism>
<protein>
    <submittedName>
        <fullName evidence="1">Uncharacterized protein</fullName>
    </submittedName>
</protein>